<dbReference type="SUPFAM" id="SSF111369">
    <property type="entry name" value="HlyD-like secretion proteins"/>
    <property type="match status" value="1"/>
</dbReference>
<feature type="domain" description="YknX-like C-terminal permuted SH3-like" evidence="5">
    <location>
        <begin position="272"/>
        <end position="339"/>
    </location>
</feature>
<dbReference type="OrthoDB" id="9806939at2"/>
<evidence type="ECO:0000259" key="3">
    <source>
        <dbReference type="Pfam" id="PF25917"/>
    </source>
</evidence>
<organism evidence="6 7">
    <name type="scientific">Zavarzinia aquatilis</name>
    <dbReference type="NCBI Taxonomy" id="2211142"/>
    <lineage>
        <taxon>Bacteria</taxon>
        <taxon>Pseudomonadati</taxon>
        <taxon>Pseudomonadota</taxon>
        <taxon>Alphaproteobacteria</taxon>
        <taxon>Rhodospirillales</taxon>
        <taxon>Zavarziniaceae</taxon>
        <taxon>Zavarzinia</taxon>
    </lineage>
</organism>
<comment type="similarity">
    <text evidence="1">Belongs to the membrane fusion protein (MFP) (TC 8.A.1) family.</text>
</comment>
<dbReference type="GO" id="GO:1990281">
    <property type="term" value="C:efflux pump complex"/>
    <property type="evidence" value="ECO:0007669"/>
    <property type="project" value="TreeGrafter"/>
</dbReference>
<feature type="coiled-coil region" evidence="2">
    <location>
        <begin position="99"/>
        <end position="150"/>
    </location>
</feature>
<evidence type="ECO:0000256" key="1">
    <source>
        <dbReference type="ARBA" id="ARBA00009477"/>
    </source>
</evidence>
<keyword evidence="2" id="KW-0175">Coiled coil</keyword>
<sequence length="352" mass="36659">MRPNFTPGPFQAALALIVALWSAPGLAQTRALPVEVAPVTVTALADSIEAVGSLRSGETVILRPEIAGRVSRILFEEGRPVAAGTPLVELDASTYAAQVAVARADLALAEAEAERARTLFAQRAGTARARDEAVARLATTKAALQLAEAQFAKTRILAPFGGILGLRAVSIGDVVQPGQTLVNLESIDPLKLDFAVPETMLARLAVGQAVDVAVDALPGERFAGTVYAIDPAIDEAGRAIRLRALVPNADGRLRPGLFARVRLDTARAGESVTVPEQALIARHGKTYVYKVIDGAAVETEVSLGRRLTGSVEVVAGLSPGDTVVVAGQQRLRDGVKIEVVAPDGTPAQRTGG</sequence>
<feature type="domain" description="CusB-like beta-barrel" evidence="4">
    <location>
        <begin position="192"/>
        <end position="266"/>
    </location>
</feature>
<dbReference type="Gene3D" id="1.10.287.470">
    <property type="entry name" value="Helix hairpin bin"/>
    <property type="match status" value="1"/>
</dbReference>
<dbReference type="InterPro" id="IPR058637">
    <property type="entry name" value="YknX-like_C"/>
</dbReference>
<dbReference type="GO" id="GO:0015562">
    <property type="term" value="F:efflux transmembrane transporter activity"/>
    <property type="evidence" value="ECO:0007669"/>
    <property type="project" value="TreeGrafter"/>
</dbReference>
<dbReference type="EMBL" id="QGLE01000002">
    <property type="protein sequence ID" value="PWR25367.1"/>
    <property type="molecule type" value="Genomic_DNA"/>
</dbReference>
<dbReference type="Pfam" id="PF25989">
    <property type="entry name" value="YknX_C"/>
    <property type="match status" value="1"/>
</dbReference>
<accession>A0A317EEA6</accession>
<evidence type="ECO:0000259" key="5">
    <source>
        <dbReference type="Pfam" id="PF25989"/>
    </source>
</evidence>
<name>A0A317EEA6_9PROT</name>
<reference evidence="6 7" key="1">
    <citation type="submission" date="2018-05" db="EMBL/GenBank/DDBJ databases">
        <title>Zavarzinia sp. HR-AS.</title>
        <authorList>
            <person name="Lee Y."/>
            <person name="Jeon C.O."/>
        </authorList>
    </citation>
    <scope>NUCLEOTIDE SEQUENCE [LARGE SCALE GENOMIC DNA]</scope>
    <source>
        <strain evidence="6 7">HR-AS</strain>
    </source>
</reference>
<proteinExistence type="inferred from homology"/>
<dbReference type="InterPro" id="IPR006143">
    <property type="entry name" value="RND_pump_MFP"/>
</dbReference>
<evidence type="ECO:0000313" key="7">
    <source>
        <dbReference type="Proteomes" id="UP000245461"/>
    </source>
</evidence>
<dbReference type="Pfam" id="PF25954">
    <property type="entry name" value="Beta-barrel_RND_2"/>
    <property type="match status" value="1"/>
</dbReference>
<protein>
    <submittedName>
        <fullName evidence="6">Efflux transporter periplasmic adaptor subunit</fullName>
    </submittedName>
</protein>
<dbReference type="Pfam" id="PF25917">
    <property type="entry name" value="BSH_RND"/>
    <property type="match status" value="1"/>
</dbReference>
<evidence type="ECO:0000313" key="6">
    <source>
        <dbReference type="EMBL" id="PWR25367.1"/>
    </source>
</evidence>
<dbReference type="NCBIfam" id="TIGR01730">
    <property type="entry name" value="RND_mfp"/>
    <property type="match status" value="1"/>
</dbReference>
<dbReference type="InterPro" id="IPR058625">
    <property type="entry name" value="MdtA-like_BSH"/>
</dbReference>
<dbReference type="InterPro" id="IPR058792">
    <property type="entry name" value="Beta-barrel_RND_2"/>
</dbReference>
<dbReference type="Gene3D" id="2.40.420.20">
    <property type="match status" value="1"/>
</dbReference>
<dbReference type="PANTHER" id="PTHR30469">
    <property type="entry name" value="MULTIDRUG RESISTANCE PROTEIN MDTA"/>
    <property type="match status" value="1"/>
</dbReference>
<keyword evidence="7" id="KW-1185">Reference proteome</keyword>
<feature type="domain" description="Multidrug resistance protein MdtA-like barrel-sandwich hybrid" evidence="3">
    <location>
        <begin position="59"/>
        <end position="183"/>
    </location>
</feature>
<dbReference type="FunFam" id="2.40.30.170:FF:000010">
    <property type="entry name" value="Efflux RND transporter periplasmic adaptor subunit"/>
    <property type="match status" value="1"/>
</dbReference>
<dbReference type="Proteomes" id="UP000245461">
    <property type="component" value="Unassembled WGS sequence"/>
</dbReference>
<dbReference type="Gene3D" id="2.40.30.170">
    <property type="match status" value="1"/>
</dbReference>
<dbReference type="AlphaFoldDB" id="A0A317EEA6"/>
<dbReference type="Gene3D" id="2.40.50.100">
    <property type="match status" value="1"/>
</dbReference>
<evidence type="ECO:0000256" key="2">
    <source>
        <dbReference type="SAM" id="Coils"/>
    </source>
</evidence>
<evidence type="ECO:0000259" key="4">
    <source>
        <dbReference type="Pfam" id="PF25954"/>
    </source>
</evidence>
<comment type="caution">
    <text evidence="6">The sequence shown here is derived from an EMBL/GenBank/DDBJ whole genome shotgun (WGS) entry which is preliminary data.</text>
</comment>
<gene>
    <name evidence="6" type="ORF">DKG74_03700</name>
</gene>